<evidence type="ECO:0000313" key="1">
    <source>
        <dbReference type="EMBL" id="PIA41431.1"/>
    </source>
</evidence>
<protein>
    <submittedName>
        <fullName evidence="1">Uncharacterized protein</fullName>
    </submittedName>
</protein>
<gene>
    <name evidence="1" type="ORF">AQUCO_02200090v1</name>
</gene>
<dbReference type="Proteomes" id="UP000230069">
    <property type="component" value="Unassembled WGS sequence"/>
</dbReference>
<evidence type="ECO:0000313" key="2">
    <source>
        <dbReference type="Proteomes" id="UP000230069"/>
    </source>
</evidence>
<name>A0A2G5DD33_AQUCA</name>
<organism evidence="1 2">
    <name type="scientific">Aquilegia coerulea</name>
    <name type="common">Rocky mountain columbine</name>
    <dbReference type="NCBI Taxonomy" id="218851"/>
    <lineage>
        <taxon>Eukaryota</taxon>
        <taxon>Viridiplantae</taxon>
        <taxon>Streptophyta</taxon>
        <taxon>Embryophyta</taxon>
        <taxon>Tracheophyta</taxon>
        <taxon>Spermatophyta</taxon>
        <taxon>Magnoliopsida</taxon>
        <taxon>Ranunculales</taxon>
        <taxon>Ranunculaceae</taxon>
        <taxon>Thalictroideae</taxon>
        <taxon>Aquilegia</taxon>
    </lineage>
</organism>
<dbReference type="InParanoid" id="A0A2G5DD33"/>
<reference evidence="1 2" key="1">
    <citation type="submission" date="2017-09" db="EMBL/GenBank/DDBJ databases">
        <title>WGS assembly of Aquilegia coerulea Goldsmith.</title>
        <authorList>
            <person name="Hodges S."/>
            <person name="Kramer E."/>
            <person name="Nordborg M."/>
            <person name="Tomkins J."/>
            <person name="Borevitz J."/>
            <person name="Derieg N."/>
            <person name="Yan J."/>
            <person name="Mihaltcheva S."/>
            <person name="Hayes R.D."/>
            <person name="Rokhsar D."/>
        </authorList>
    </citation>
    <scope>NUCLEOTIDE SEQUENCE [LARGE SCALE GENOMIC DNA]</scope>
    <source>
        <strain evidence="2">cv. Goldsmith</strain>
    </source>
</reference>
<dbReference type="EMBL" id="KZ305039">
    <property type="protein sequence ID" value="PIA41431.1"/>
    <property type="molecule type" value="Genomic_DNA"/>
</dbReference>
<dbReference type="AlphaFoldDB" id="A0A2G5DD33"/>
<proteinExistence type="predicted"/>
<sequence length="68" mass="7842">MVRNSGYTKFKKSYEARKNTFGLLLFMKSSAKKGITLNRTPLQTSVTRIHPPPPPDPWIRFRVVTKAH</sequence>
<accession>A0A2G5DD33</accession>
<keyword evidence="2" id="KW-1185">Reference proteome</keyword>